<gene>
    <name evidence="2" type="ORF">LJ657_02495</name>
</gene>
<keyword evidence="2" id="KW-0378">Hydrolase</keyword>
<name>A0A9Q3VJ76_9ACTN</name>
<proteinExistence type="predicted"/>
<comment type="caution">
    <text evidence="2">The sequence shown here is derived from an EMBL/GenBank/DDBJ whole genome shotgun (WGS) entry which is preliminary data.</text>
</comment>
<dbReference type="GO" id="GO:0006508">
    <property type="term" value="P:proteolysis"/>
    <property type="evidence" value="ECO:0007669"/>
    <property type="project" value="UniProtKB-KW"/>
</dbReference>
<dbReference type="SUPFAM" id="SSF50494">
    <property type="entry name" value="Trypsin-like serine proteases"/>
    <property type="match status" value="1"/>
</dbReference>
<accession>A0A9Q3VJ76</accession>
<protein>
    <submittedName>
        <fullName evidence="2">Serine protease</fullName>
    </submittedName>
</protein>
<dbReference type="EMBL" id="JAJSBI010000001">
    <property type="protein sequence ID" value="MCD9872554.1"/>
    <property type="molecule type" value="Genomic_DNA"/>
</dbReference>
<evidence type="ECO:0000313" key="3">
    <source>
        <dbReference type="Proteomes" id="UP001108029"/>
    </source>
</evidence>
<sequence length="553" mass="59248">MSAAAWHARVECGNEVGAGFLVSARRVLTCAHVVRQSGSADVTVSFPQRGELGALSATVAVHGGWEGAAADPGDLAVLELDREVPLVPAVFAPPGAEHGVPSPLLEAYGFPVGYDEGTLAQYRAVSSTLIAGEWVQLEAATAHGQPLAAGFSGAAVTLGDGRVVGMVSAIAGARDVRVGRMLPTQVMARYWPELGELVPTPEHRPDAMKRLYTLVRRAVAEGADCDPDRLYVDAVGPFGPPLPEGGFGSLWDATGYVQWEVPDPEAATRLAGRLAELLDAPDTVAAASVWSPILVEIDHSGAGADQVTVEVSAYRGGQRRRVGSHRLPRTAVRAYVQERIDEAFAQLAPDADELVTFVLPREWLNEPVAQWECGADDSTPLGCAYPLVVVDRARYRSGGLRHRLAKKWQKLDACPGARLHRVECGTPEHPPSLRKRLRDDDAELAGFAFPPATARRHFEIGLNTPVPVLLWPRTGCADSRHDAPCTGAAFLDELAASVAGIPPAELPSHIRELRETAEADEDPEQHWAKDVQLLWDDPRCFPEPAASLHSPVA</sequence>
<reference evidence="2" key="1">
    <citation type="submission" date="2021-12" db="EMBL/GenBank/DDBJ databases">
        <authorList>
            <person name="Lee J.-H."/>
            <person name="Kim S.-B."/>
        </authorList>
    </citation>
    <scope>NUCLEOTIDE SEQUENCE</scope>
    <source>
        <strain evidence="2">NR30</strain>
    </source>
</reference>
<dbReference type="InterPro" id="IPR009003">
    <property type="entry name" value="Peptidase_S1_PA"/>
</dbReference>
<dbReference type="Pfam" id="PF20028">
    <property type="entry name" value="VMAP-C"/>
    <property type="match status" value="1"/>
</dbReference>
<keyword evidence="3" id="KW-1185">Reference proteome</keyword>
<dbReference type="RefSeq" id="WP_232646501.1">
    <property type="nucleotide sequence ID" value="NZ_JAJSBI010000001.1"/>
</dbReference>
<dbReference type="PANTHER" id="PTHR43019:SF23">
    <property type="entry name" value="PROTEASE DO-LIKE 5, CHLOROPLASTIC"/>
    <property type="match status" value="1"/>
</dbReference>
<feature type="domain" description="vWA-MoxR associated protein C-terminal" evidence="1">
    <location>
        <begin position="305"/>
        <end position="538"/>
    </location>
</feature>
<evidence type="ECO:0000313" key="2">
    <source>
        <dbReference type="EMBL" id="MCD9872554.1"/>
    </source>
</evidence>
<dbReference type="AlphaFoldDB" id="A0A9Q3VJ76"/>
<dbReference type="PANTHER" id="PTHR43019">
    <property type="entry name" value="SERINE ENDOPROTEASE DEGS"/>
    <property type="match status" value="1"/>
</dbReference>
<dbReference type="GO" id="GO:0008233">
    <property type="term" value="F:peptidase activity"/>
    <property type="evidence" value="ECO:0007669"/>
    <property type="project" value="UniProtKB-KW"/>
</dbReference>
<organism evidence="2 3">
    <name type="scientific">Streptomyces guryensis</name>
    <dbReference type="NCBI Taxonomy" id="2886947"/>
    <lineage>
        <taxon>Bacteria</taxon>
        <taxon>Bacillati</taxon>
        <taxon>Actinomycetota</taxon>
        <taxon>Actinomycetes</taxon>
        <taxon>Kitasatosporales</taxon>
        <taxon>Streptomycetaceae</taxon>
        <taxon>Streptomyces</taxon>
    </lineage>
</organism>
<dbReference type="Proteomes" id="UP001108029">
    <property type="component" value="Unassembled WGS sequence"/>
</dbReference>
<dbReference type="Pfam" id="PF13365">
    <property type="entry name" value="Trypsin_2"/>
    <property type="match status" value="1"/>
</dbReference>
<keyword evidence="2" id="KW-0645">Protease</keyword>
<dbReference type="Gene3D" id="2.40.10.120">
    <property type="match status" value="1"/>
</dbReference>
<dbReference type="InterPro" id="IPR045450">
    <property type="entry name" value="VMAP_C"/>
</dbReference>
<evidence type="ECO:0000259" key="1">
    <source>
        <dbReference type="Pfam" id="PF20028"/>
    </source>
</evidence>